<keyword evidence="3" id="KW-1185">Reference proteome</keyword>
<feature type="region of interest" description="Disordered" evidence="1">
    <location>
        <begin position="1"/>
        <end position="35"/>
    </location>
</feature>
<proteinExistence type="predicted"/>
<reference evidence="2" key="1">
    <citation type="submission" date="2016-03" db="EMBL/GenBank/DDBJ databases">
        <title>Draft genome sequence of Rosellinia necatrix.</title>
        <authorList>
            <person name="Kanematsu S."/>
        </authorList>
    </citation>
    <scope>NUCLEOTIDE SEQUENCE [LARGE SCALE GENOMIC DNA]</scope>
    <source>
        <strain evidence="2">W97</strain>
    </source>
</reference>
<evidence type="ECO:0000313" key="2">
    <source>
        <dbReference type="EMBL" id="GAW25933.1"/>
    </source>
</evidence>
<dbReference type="OrthoDB" id="303614at2759"/>
<name>A0A1S8A7A4_ROSNE</name>
<dbReference type="AlphaFoldDB" id="A0A1S8A7A4"/>
<gene>
    <name evidence="2" type="ORF">SAMD00023353_1600840</name>
</gene>
<protein>
    <submittedName>
        <fullName evidence="2">Uncharacterized protein</fullName>
    </submittedName>
</protein>
<accession>A0A1S8A7A4</accession>
<dbReference type="EMBL" id="DF977461">
    <property type="protein sequence ID" value="GAW25933.1"/>
    <property type="molecule type" value="Genomic_DNA"/>
</dbReference>
<evidence type="ECO:0000256" key="1">
    <source>
        <dbReference type="SAM" id="MobiDB-lite"/>
    </source>
</evidence>
<organism evidence="2">
    <name type="scientific">Rosellinia necatrix</name>
    <name type="common">White root-rot fungus</name>
    <dbReference type="NCBI Taxonomy" id="77044"/>
    <lineage>
        <taxon>Eukaryota</taxon>
        <taxon>Fungi</taxon>
        <taxon>Dikarya</taxon>
        <taxon>Ascomycota</taxon>
        <taxon>Pezizomycotina</taxon>
        <taxon>Sordariomycetes</taxon>
        <taxon>Xylariomycetidae</taxon>
        <taxon>Xylariales</taxon>
        <taxon>Xylariaceae</taxon>
        <taxon>Rosellinia</taxon>
    </lineage>
</organism>
<sequence>MRPIRPGTSGPKLNNKSLVGDPPSREVAPIEDITRGGDGLGTTLIFTFTAVEGEEPEPSSINHGG</sequence>
<evidence type="ECO:0000313" key="3">
    <source>
        <dbReference type="Proteomes" id="UP000054516"/>
    </source>
</evidence>
<dbReference type="Proteomes" id="UP000054516">
    <property type="component" value="Unassembled WGS sequence"/>
</dbReference>